<name>A0A2M9ZLU1_9LEPT</name>
<keyword evidence="5 10" id="KW-0963">Cytoplasm</keyword>
<dbReference type="CDD" id="cd05008">
    <property type="entry name" value="SIS_GlmS_GlmD_1"/>
    <property type="match status" value="1"/>
</dbReference>
<dbReference type="InterPro" id="IPR035466">
    <property type="entry name" value="GlmS/AgaS_SIS"/>
</dbReference>
<dbReference type="GO" id="GO:0046349">
    <property type="term" value="P:amino sugar biosynthetic process"/>
    <property type="evidence" value="ECO:0007669"/>
    <property type="project" value="UniProtKB-ARBA"/>
</dbReference>
<dbReference type="AlphaFoldDB" id="A0A2M9ZLU1"/>
<dbReference type="GO" id="GO:0004360">
    <property type="term" value="F:glutamine-fructose-6-phosphate transaminase (isomerizing) activity"/>
    <property type="evidence" value="ECO:0007669"/>
    <property type="project" value="UniProtKB-UniRule"/>
</dbReference>
<evidence type="ECO:0000313" key="16">
    <source>
        <dbReference type="Proteomes" id="UP000231990"/>
    </source>
</evidence>
<keyword evidence="7 10" id="KW-0808">Transferase</keyword>
<proteinExistence type="inferred from homology"/>
<dbReference type="InterPro" id="IPR047084">
    <property type="entry name" value="GFAT_N"/>
</dbReference>
<evidence type="ECO:0000256" key="8">
    <source>
        <dbReference type="ARBA" id="ARBA00022737"/>
    </source>
</evidence>
<accession>A0A2M9ZLU1</accession>
<evidence type="ECO:0000256" key="1">
    <source>
        <dbReference type="ARBA" id="ARBA00001031"/>
    </source>
</evidence>
<evidence type="ECO:0000256" key="5">
    <source>
        <dbReference type="ARBA" id="ARBA00022490"/>
    </source>
</evidence>
<feature type="domain" description="SIS" evidence="12">
    <location>
        <begin position="456"/>
        <end position="600"/>
    </location>
</feature>
<dbReference type="Gene3D" id="3.60.20.10">
    <property type="entry name" value="Glutamine Phosphoribosylpyrophosphate, subunit 1, domain 1"/>
    <property type="match status" value="1"/>
</dbReference>
<gene>
    <name evidence="10 14" type="primary">glmS</name>
    <name evidence="13" type="ORF">CH360_09320</name>
    <name evidence="14" type="ORF">CH373_10915</name>
</gene>
<evidence type="ECO:0000256" key="2">
    <source>
        <dbReference type="ARBA" id="ARBA00004496"/>
    </source>
</evidence>
<dbReference type="InterPro" id="IPR035490">
    <property type="entry name" value="GlmS/FrlB_SIS"/>
</dbReference>
<dbReference type="PROSITE" id="PS51464">
    <property type="entry name" value="SIS"/>
    <property type="match status" value="2"/>
</dbReference>
<keyword evidence="15" id="KW-1185">Reference proteome</keyword>
<evidence type="ECO:0000256" key="6">
    <source>
        <dbReference type="ARBA" id="ARBA00022576"/>
    </source>
</evidence>
<dbReference type="Pfam" id="PF01380">
    <property type="entry name" value="SIS"/>
    <property type="match status" value="2"/>
</dbReference>
<evidence type="ECO:0000313" key="14">
    <source>
        <dbReference type="EMBL" id="PJZ73007.1"/>
    </source>
</evidence>
<evidence type="ECO:0000313" key="13">
    <source>
        <dbReference type="EMBL" id="PJZ69778.1"/>
    </source>
</evidence>
<dbReference type="GO" id="GO:0006002">
    <property type="term" value="P:fructose 6-phosphate metabolic process"/>
    <property type="evidence" value="ECO:0007669"/>
    <property type="project" value="TreeGrafter"/>
</dbReference>
<feature type="initiator methionine" description="Removed" evidence="10">
    <location>
        <position position="1"/>
    </location>
</feature>
<protein>
    <recommendedName>
        <fullName evidence="4 10">Glutamine--fructose-6-phosphate aminotransferase [isomerizing]</fullName>
        <ecNumber evidence="3 10">2.6.1.16</ecNumber>
    </recommendedName>
    <alternativeName>
        <fullName evidence="10">D-fructose-6-phosphate amidotransferase</fullName>
    </alternativeName>
    <alternativeName>
        <fullName evidence="10">GFAT</fullName>
    </alternativeName>
    <alternativeName>
        <fullName evidence="10">Glucosamine-6-phosphate synthase</fullName>
    </alternativeName>
    <alternativeName>
        <fullName evidence="10">Hexosephosphate aminotransferase</fullName>
    </alternativeName>
    <alternativeName>
        <fullName evidence="10">L-glutamine--D-fructose-6-phosphate amidotransferase</fullName>
    </alternativeName>
</protein>
<dbReference type="InterPro" id="IPR029055">
    <property type="entry name" value="Ntn_hydrolases_N"/>
</dbReference>
<dbReference type="CDD" id="cd05009">
    <property type="entry name" value="SIS_GlmS_GlmD_2"/>
    <property type="match status" value="1"/>
</dbReference>
<reference evidence="15 16" key="1">
    <citation type="submission" date="2017-07" db="EMBL/GenBank/DDBJ databases">
        <title>Leptospira spp. isolated from tropical soils.</title>
        <authorList>
            <person name="Thibeaux R."/>
            <person name="Iraola G."/>
            <person name="Ferres I."/>
            <person name="Bierque E."/>
            <person name="Girault D."/>
            <person name="Soupe-Gilbert M.-E."/>
            <person name="Picardeau M."/>
            <person name="Goarant C."/>
        </authorList>
    </citation>
    <scope>NUCLEOTIDE SEQUENCE [LARGE SCALE GENOMIC DNA]</scope>
    <source>
        <strain evidence="14 16">FH1-B-B1</strain>
        <strain evidence="13 15">FH1-B-C1</strain>
    </source>
</reference>
<evidence type="ECO:0000256" key="10">
    <source>
        <dbReference type="HAMAP-Rule" id="MF_00164"/>
    </source>
</evidence>
<keyword evidence="9" id="KW-0315">Glutamine amidotransferase</keyword>
<dbReference type="GO" id="GO:0006487">
    <property type="term" value="P:protein N-linked glycosylation"/>
    <property type="evidence" value="ECO:0007669"/>
    <property type="project" value="TreeGrafter"/>
</dbReference>
<comment type="catalytic activity">
    <reaction evidence="1 10">
        <text>D-fructose 6-phosphate + L-glutamine = D-glucosamine 6-phosphate + L-glutamate</text>
        <dbReference type="Rhea" id="RHEA:13237"/>
        <dbReference type="ChEBI" id="CHEBI:29985"/>
        <dbReference type="ChEBI" id="CHEBI:58359"/>
        <dbReference type="ChEBI" id="CHEBI:58725"/>
        <dbReference type="ChEBI" id="CHEBI:61527"/>
        <dbReference type="EC" id="2.6.1.16"/>
    </reaction>
</comment>
<dbReference type="InterPro" id="IPR005855">
    <property type="entry name" value="GFAT"/>
</dbReference>
<dbReference type="HAMAP" id="MF_00164">
    <property type="entry name" value="GlmS"/>
    <property type="match status" value="1"/>
</dbReference>
<dbReference type="InterPro" id="IPR001347">
    <property type="entry name" value="SIS_dom"/>
</dbReference>
<dbReference type="NCBIfam" id="NF001484">
    <property type="entry name" value="PRK00331.1"/>
    <property type="match status" value="1"/>
</dbReference>
<dbReference type="Proteomes" id="UP000231990">
    <property type="component" value="Unassembled WGS sequence"/>
</dbReference>
<dbReference type="GO" id="GO:0097367">
    <property type="term" value="F:carbohydrate derivative binding"/>
    <property type="evidence" value="ECO:0007669"/>
    <property type="project" value="InterPro"/>
</dbReference>
<evidence type="ECO:0000259" key="11">
    <source>
        <dbReference type="PROSITE" id="PS51278"/>
    </source>
</evidence>
<dbReference type="GO" id="GO:0006047">
    <property type="term" value="P:UDP-N-acetylglucosamine metabolic process"/>
    <property type="evidence" value="ECO:0007669"/>
    <property type="project" value="TreeGrafter"/>
</dbReference>
<dbReference type="Pfam" id="PF13522">
    <property type="entry name" value="GATase_6"/>
    <property type="match status" value="1"/>
</dbReference>
<dbReference type="GO" id="GO:0005829">
    <property type="term" value="C:cytosol"/>
    <property type="evidence" value="ECO:0007669"/>
    <property type="project" value="TreeGrafter"/>
</dbReference>
<dbReference type="CDD" id="cd00714">
    <property type="entry name" value="GFAT"/>
    <property type="match status" value="1"/>
</dbReference>
<evidence type="ECO:0000313" key="15">
    <source>
        <dbReference type="Proteomes" id="UP000231962"/>
    </source>
</evidence>
<dbReference type="OrthoDB" id="106547at2"/>
<evidence type="ECO:0000256" key="7">
    <source>
        <dbReference type="ARBA" id="ARBA00022679"/>
    </source>
</evidence>
<dbReference type="SUPFAM" id="SSF53697">
    <property type="entry name" value="SIS domain"/>
    <property type="match status" value="1"/>
</dbReference>
<feature type="domain" description="Glutamine amidotransferase type-2" evidence="11">
    <location>
        <begin position="2"/>
        <end position="219"/>
    </location>
</feature>
<dbReference type="RefSeq" id="WP_100713759.1">
    <property type="nucleotide sequence ID" value="NZ_NPDY01000007.1"/>
</dbReference>
<keyword evidence="8" id="KW-0677">Repeat</keyword>
<keyword evidence="6 10" id="KW-0032">Aminotransferase</keyword>
<evidence type="ECO:0000256" key="4">
    <source>
        <dbReference type="ARBA" id="ARBA00016090"/>
    </source>
</evidence>
<dbReference type="PROSITE" id="PS51278">
    <property type="entry name" value="GATASE_TYPE_2"/>
    <property type="match status" value="1"/>
</dbReference>
<dbReference type="FunFam" id="3.40.50.10490:FF:000002">
    <property type="entry name" value="Glutamine--fructose-6-phosphate aminotransferase [isomerizing]"/>
    <property type="match status" value="1"/>
</dbReference>
<feature type="active site" description="Nucleophile; for GATase activity" evidence="10">
    <location>
        <position position="2"/>
    </location>
</feature>
<dbReference type="FunFam" id="3.60.20.10:FF:000006">
    <property type="entry name" value="Glutamine--fructose-6-phosphate aminotransferase [isomerizing]"/>
    <property type="match status" value="1"/>
</dbReference>
<dbReference type="Gene3D" id="3.40.50.10490">
    <property type="entry name" value="Glucose-6-phosphate isomerase like protein, domain 1"/>
    <property type="match status" value="2"/>
</dbReference>
<feature type="domain" description="SIS" evidence="12">
    <location>
        <begin position="287"/>
        <end position="426"/>
    </location>
</feature>
<dbReference type="InterPro" id="IPR046348">
    <property type="entry name" value="SIS_dom_sf"/>
</dbReference>
<dbReference type="NCBIfam" id="TIGR01135">
    <property type="entry name" value="glmS"/>
    <property type="match status" value="1"/>
</dbReference>
<comment type="function">
    <text evidence="10">Catalyzes the first step in hexosamine metabolism, converting fructose-6P into glucosamine-6P using glutamine as a nitrogen source.</text>
</comment>
<dbReference type="EMBL" id="NPDZ01000006">
    <property type="protein sequence ID" value="PJZ73007.1"/>
    <property type="molecule type" value="Genomic_DNA"/>
</dbReference>
<dbReference type="Proteomes" id="UP000231962">
    <property type="component" value="Unassembled WGS sequence"/>
</dbReference>
<evidence type="ECO:0000256" key="3">
    <source>
        <dbReference type="ARBA" id="ARBA00012916"/>
    </source>
</evidence>
<comment type="subunit">
    <text evidence="10">Homodimer.</text>
</comment>
<comment type="subcellular location">
    <subcellularLocation>
        <location evidence="2 10">Cytoplasm</location>
    </subcellularLocation>
</comment>
<evidence type="ECO:0000259" key="12">
    <source>
        <dbReference type="PROSITE" id="PS51464"/>
    </source>
</evidence>
<dbReference type="EC" id="2.6.1.16" evidence="3 10"/>
<sequence>MCGIVGYAGDKNVESVLIVGLISLEYRGYDSAGIAVLDKGEILVRKQKGKIKDLENYLKEYPVGGNVGIGHTRWATHGEPNQTNAHPHTDSAGSVAVVHNGIIENYSSIKQELKKKGHVFHSLTDTEVLPNLLAESRRQKKTNREAFIELFKKIEGKWAISVVFDNEPDRVYFAQDGAPLLVGKGREEYYLASDISPLTRNCREVYYVNSKEWGYFTKTECKVFDFDGNEKTIEFKKQEVRFEDVDKGGYPHYMIKEIHEQPGIFRRIIQSRMGENGEIAFPETTISRDVLSRVNRIIIQAAGTSYYAGMLGKHYLENFAKIQTDTETSSEFRYRNPVVEGDTLIMGISQSGETADTLASLLEAKAKFIKVVSLVNNVNSTIARESDSFIRTDAGPEIGVASTKAFTAQVINLLLFSLYVARLKWIVTDEELKYFLEEIRLLPNKMERILEQASVLEKWVMNFTKTKDFVFLGRTYNHPIALEGALKLKEVSYIHASGYAGGEFKHGPIALITDEVPVVCIATKGEIYSKMLSNIQEIKARSGIIISIVTEGDKEAKELSDYCFEIPDCPEILSPILNVLPLQLLAYYSAIARGCPPDQPRNLAKSVTVE</sequence>
<dbReference type="EMBL" id="NPDY01000007">
    <property type="protein sequence ID" value="PJZ69778.1"/>
    <property type="molecule type" value="Genomic_DNA"/>
</dbReference>
<feature type="active site" description="For Fru-6P isomerization activity" evidence="10">
    <location>
        <position position="605"/>
    </location>
</feature>
<dbReference type="FunFam" id="3.40.50.10490:FF:000001">
    <property type="entry name" value="Glutamine--fructose-6-phosphate aminotransferase [isomerizing]"/>
    <property type="match status" value="1"/>
</dbReference>
<dbReference type="InterPro" id="IPR017932">
    <property type="entry name" value="GATase_2_dom"/>
</dbReference>
<dbReference type="SUPFAM" id="SSF56235">
    <property type="entry name" value="N-terminal nucleophile aminohydrolases (Ntn hydrolases)"/>
    <property type="match status" value="1"/>
</dbReference>
<comment type="caution">
    <text evidence="14">The sequence shown here is derived from an EMBL/GenBank/DDBJ whole genome shotgun (WGS) entry which is preliminary data.</text>
</comment>
<dbReference type="PANTHER" id="PTHR10937">
    <property type="entry name" value="GLUCOSAMINE--FRUCTOSE-6-PHOSPHATE AMINOTRANSFERASE, ISOMERIZING"/>
    <property type="match status" value="1"/>
</dbReference>
<dbReference type="PANTHER" id="PTHR10937:SF0">
    <property type="entry name" value="GLUTAMINE--FRUCTOSE-6-PHOSPHATE TRANSAMINASE (ISOMERIZING)"/>
    <property type="match status" value="1"/>
</dbReference>
<evidence type="ECO:0000256" key="9">
    <source>
        <dbReference type="ARBA" id="ARBA00022962"/>
    </source>
</evidence>
<dbReference type="GO" id="GO:0005975">
    <property type="term" value="P:carbohydrate metabolic process"/>
    <property type="evidence" value="ECO:0007669"/>
    <property type="project" value="UniProtKB-UniRule"/>
</dbReference>
<organism evidence="14 16">
    <name type="scientific">Leptospira perolatii</name>
    <dbReference type="NCBI Taxonomy" id="2023191"/>
    <lineage>
        <taxon>Bacteria</taxon>
        <taxon>Pseudomonadati</taxon>
        <taxon>Spirochaetota</taxon>
        <taxon>Spirochaetia</taxon>
        <taxon>Leptospirales</taxon>
        <taxon>Leptospiraceae</taxon>
        <taxon>Leptospira</taxon>
    </lineage>
</organism>